<feature type="domain" description="Glycosyl hydrolase family 92" evidence="2">
    <location>
        <begin position="305"/>
        <end position="786"/>
    </location>
</feature>
<dbReference type="FunFam" id="2.70.98.10:FF:000028">
    <property type="entry name" value="Alpha-1,2-mannosidase family protein (AFU_orthologue AFUA_5G10520)"/>
    <property type="match status" value="1"/>
</dbReference>
<dbReference type="GO" id="GO:0005829">
    <property type="term" value="C:cytosol"/>
    <property type="evidence" value="ECO:0007669"/>
    <property type="project" value="TreeGrafter"/>
</dbReference>
<dbReference type="Gene3D" id="2.70.98.10">
    <property type="match status" value="1"/>
</dbReference>
<evidence type="ECO:0000313" key="4">
    <source>
        <dbReference type="EMBL" id="KAF7137027.1"/>
    </source>
</evidence>
<protein>
    <recommendedName>
        <fullName evidence="6">Glycosyl hydrolase</fullName>
    </recommendedName>
</protein>
<dbReference type="InterPro" id="IPR005887">
    <property type="entry name" value="GH92_a_mannosidase_put"/>
</dbReference>
<evidence type="ECO:0000313" key="5">
    <source>
        <dbReference type="Proteomes" id="UP000630445"/>
    </source>
</evidence>
<keyword evidence="5" id="KW-1185">Reference proteome</keyword>
<dbReference type="FunFam" id="3.30.2080.10:FF:000001">
    <property type="entry name" value="Alpha-1,2-mannosidase subfamily"/>
    <property type="match status" value="1"/>
</dbReference>
<keyword evidence="1" id="KW-0732">Signal</keyword>
<organism evidence="4 5">
    <name type="scientific">Aspergillus hiratsukae</name>
    <dbReference type="NCBI Taxonomy" id="1194566"/>
    <lineage>
        <taxon>Eukaryota</taxon>
        <taxon>Fungi</taxon>
        <taxon>Dikarya</taxon>
        <taxon>Ascomycota</taxon>
        <taxon>Pezizomycotina</taxon>
        <taxon>Eurotiomycetes</taxon>
        <taxon>Eurotiomycetidae</taxon>
        <taxon>Eurotiales</taxon>
        <taxon>Aspergillaceae</taxon>
        <taxon>Aspergillus</taxon>
        <taxon>Aspergillus subgen. Fumigati</taxon>
    </lineage>
</organism>
<dbReference type="Pfam" id="PF17678">
    <property type="entry name" value="Glyco_hydro_92N"/>
    <property type="match status" value="1"/>
</dbReference>
<dbReference type="Pfam" id="PF07971">
    <property type="entry name" value="Glyco_hydro_92"/>
    <property type="match status" value="1"/>
</dbReference>
<evidence type="ECO:0000256" key="1">
    <source>
        <dbReference type="SAM" id="SignalP"/>
    </source>
</evidence>
<dbReference type="Gene3D" id="3.30.2080.10">
    <property type="entry name" value="GH92 mannosidase domain"/>
    <property type="match status" value="1"/>
</dbReference>
<evidence type="ECO:0000259" key="3">
    <source>
        <dbReference type="Pfam" id="PF17678"/>
    </source>
</evidence>
<sequence length="805" mass="89630">MRLLWPLALAATASASSSVDYSQYVNALMGSEGPFPGKGYGGGDIFVGGARPFGMVKMGIDTTAANWSMAVLNGGWTPDGNVTAITMMHESGTGGAPKYGLIPQMPLTSVSPPVNILDNLTYSQPRLGQDTARVGYFKTQLQNGVQVELSASSHAGIVHYSFPQGEKHVLVDVSHYLPGSPGDPDGQFYVGGEIEIEENGRAYSGYGTYIGGWNNGAPFTVHFYGEFSVKPTMARTFTGKNTDPMPRYQTLANGGIQEPRYGNISDKATSGPMNDRVGALFSWNQKANTQLVSRIGISTISSDRARSYIKFEIPSWKLNDTVKAAVEQWNEEVFSKMQVPLDSTANMTHVRLLYSSLYFMHLMPSDRTGENPLWQSEEPFWDDFYTLWDIFRCTVSFYHIFQPTYYESMIRGLIDIWRYQGFLPDGRSGNWNGLVQGGSNADNVLADAYVKGLRGAINWTDGYAAMKTDAEVIPYNTWDPTDLSASTKEGRGALGDWLELGYVSEDRNTRSISRTVEYALNDFALSQVASGEMPSDREKYLKRSAGWQKIWNPDMESLNFTGFLAPKFSNGKFNNSGYDPLYCYECEWHAYTYEAVPWEYSFVIPHDMETLIDFMGGPDTFERRLDTMFKPNTSVQNLGANGAGITTLMNIGNEPDFATPYLYNYINKQAKSVQMSRSLGLQYFKDAPYGVPGNSDAGAMNSWLLWQMLGIYPVVTQPVYLILSPWFPDLNMTINGNRTLRITATGLDQGYYVQSVKINGKAWTKNWFEHDDVMVEGGTIEFELGPEMKNWETGSVPPSPGHVRL</sequence>
<dbReference type="SUPFAM" id="SSF48208">
    <property type="entry name" value="Six-hairpin glycosidases"/>
    <property type="match status" value="1"/>
</dbReference>
<evidence type="ECO:0008006" key="6">
    <source>
        <dbReference type="Google" id="ProtNLM"/>
    </source>
</evidence>
<reference evidence="4" key="1">
    <citation type="submission" date="2020-06" db="EMBL/GenBank/DDBJ databases">
        <title>Draft genome sequences of strains closely related to Aspergillus parafelis and Aspergillus hiratsukae.</title>
        <authorList>
            <person name="Dos Santos R.A.C."/>
            <person name="Rivero-Menendez O."/>
            <person name="Steenwyk J.L."/>
            <person name="Mead M.E."/>
            <person name="Goldman G.H."/>
            <person name="Alastruey-Izquierdo A."/>
            <person name="Rokas A."/>
        </authorList>
    </citation>
    <scope>NUCLEOTIDE SEQUENCE</scope>
    <source>
        <strain evidence="4">CNM-CM5793</strain>
    </source>
</reference>
<comment type="caution">
    <text evidence="4">The sequence shown here is derived from an EMBL/GenBank/DDBJ whole genome shotgun (WGS) entry which is preliminary data.</text>
</comment>
<dbReference type="InterPro" id="IPR050883">
    <property type="entry name" value="PNGase"/>
</dbReference>
<dbReference type="Gene3D" id="1.20.1050.60">
    <property type="entry name" value="alpha-1,2-mannosidase"/>
    <property type="match status" value="1"/>
</dbReference>
<feature type="signal peptide" evidence="1">
    <location>
        <begin position="1"/>
        <end position="15"/>
    </location>
</feature>
<proteinExistence type="predicted"/>
<dbReference type="AlphaFoldDB" id="A0A8H6PHG0"/>
<feature type="chain" id="PRO_5034758084" description="Glycosyl hydrolase" evidence="1">
    <location>
        <begin position="16"/>
        <end position="805"/>
    </location>
</feature>
<dbReference type="InterPro" id="IPR008928">
    <property type="entry name" value="6-hairpin_glycosidase_sf"/>
</dbReference>
<dbReference type="GO" id="GO:0005975">
    <property type="term" value="P:carbohydrate metabolic process"/>
    <property type="evidence" value="ECO:0007669"/>
    <property type="project" value="InterPro"/>
</dbReference>
<evidence type="ECO:0000259" key="2">
    <source>
        <dbReference type="Pfam" id="PF07971"/>
    </source>
</evidence>
<dbReference type="Proteomes" id="UP000630445">
    <property type="component" value="Unassembled WGS sequence"/>
</dbReference>
<dbReference type="GO" id="GO:0030246">
    <property type="term" value="F:carbohydrate binding"/>
    <property type="evidence" value="ECO:0007669"/>
    <property type="project" value="InterPro"/>
</dbReference>
<dbReference type="InterPro" id="IPR012939">
    <property type="entry name" value="Glyco_hydro_92"/>
</dbReference>
<dbReference type="InterPro" id="IPR041371">
    <property type="entry name" value="GH92_N"/>
</dbReference>
<dbReference type="PANTHER" id="PTHR12143:SF27">
    <property type="entry name" value="ALPHA-1,2-MANNOSIDASE FAMILY PROTEIN (AFU_ORTHOLOGUE AFUA_5G10520)"/>
    <property type="match status" value="1"/>
</dbReference>
<dbReference type="OrthoDB" id="449263at2759"/>
<accession>A0A8H6PHG0</accession>
<dbReference type="InterPro" id="IPR014718">
    <property type="entry name" value="GH-type_carb-bd"/>
</dbReference>
<feature type="domain" description="Glycosyl hydrolase family 92 N-terminal" evidence="3">
    <location>
        <begin position="24"/>
        <end position="298"/>
    </location>
</feature>
<dbReference type="Gene3D" id="1.20.1610.10">
    <property type="entry name" value="alpha-1,2-mannosidases domains"/>
    <property type="match status" value="1"/>
</dbReference>
<dbReference type="FunFam" id="1.20.1050.60:FF:000002">
    <property type="entry name" value="Glycosyl hydrolase family 92"/>
    <property type="match status" value="1"/>
</dbReference>
<dbReference type="EMBL" id="JACBAD010001656">
    <property type="protein sequence ID" value="KAF7137027.1"/>
    <property type="molecule type" value="Genomic_DNA"/>
</dbReference>
<dbReference type="GO" id="GO:0000224">
    <property type="term" value="F:peptide-N4-(N-acetyl-beta-glucosaminyl)asparagine amidase activity"/>
    <property type="evidence" value="ECO:0007669"/>
    <property type="project" value="TreeGrafter"/>
</dbReference>
<dbReference type="PANTHER" id="PTHR12143">
    <property type="entry name" value="PEPTIDE N-GLYCANASE PNGASE -RELATED"/>
    <property type="match status" value="1"/>
</dbReference>
<dbReference type="NCBIfam" id="TIGR01180">
    <property type="entry name" value="aman2_put"/>
    <property type="match status" value="1"/>
</dbReference>
<dbReference type="GO" id="GO:0005634">
    <property type="term" value="C:nucleus"/>
    <property type="evidence" value="ECO:0007669"/>
    <property type="project" value="TreeGrafter"/>
</dbReference>
<dbReference type="GO" id="GO:0006516">
    <property type="term" value="P:glycoprotein catabolic process"/>
    <property type="evidence" value="ECO:0007669"/>
    <property type="project" value="TreeGrafter"/>
</dbReference>
<gene>
    <name evidence="4" type="ORF">CNMCM5793_006831</name>
</gene>
<name>A0A8H6PHG0_9EURO</name>